<dbReference type="InterPro" id="IPR005248">
    <property type="entry name" value="NadD/NMNAT"/>
</dbReference>
<gene>
    <name evidence="9" type="ORF">L207DRAFT_482733</name>
</gene>
<evidence type="ECO:0000256" key="2">
    <source>
        <dbReference type="ARBA" id="ARBA00022642"/>
    </source>
</evidence>
<name>A0A2J6RZU8_HYAVF</name>
<evidence type="ECO:0000256" key="8">
    <source>
        <dbReference type="ARBA" id="ARBA00049001"/>
    </source>
</evidence>
<evidence type="ECO:0000256" key="5">
    <source>
        <dbReference type="ARBA" id="ARBA00022741"/>
    </source>
</evidence>
<evidence type="ECO:0000313" key="10">
    <source>
        <dbReference type="Proteomes" id="UP000235786"/>
    </source>
</evidence>
<protein>
    <submittedName>
        <fullName evidence="9">Nucleotidylyl transferase</fullName>
    </submittedName>
</protein>
<proteinExistence type="predicted"/>
<dbReference type="InterPro" id="IPR014729">
    <property type="entry name" value="Rossmann-like_a/b/a_fold"/>
</dbReference>
<dbReference type="Proteomes" id="UP000235786">
    <property type="component" value="Unassembled WGS sequence"/>
</dbReference>
<evidence type="ECO:0000256" key="3">
    <source>
        <dbReference type="ARBA" id="ARBA00022679"/>
    </source>
</evidence>
<keyword evidence="7" id="KW-0520">NAD</keyword>
<dbReference type="OrthoDB" id="5591297at2759"/>
<evidence type="ECO:0000256" key="7">
    <source>
        <dbReference type="ARBA" id="ARBA00023027"/>
    </source>
</evidence>
<sequence>MTTPSPSSNSMLRTSLQTYRSAIRTFASSPSNFQILKSLPSSSQRPAPKTLYILDSSFNPPTLAHLRIAKTALLSDPNPAPTTKRLLLLLATQNADKAPKPAAFEQRLVMMEIFAASVLSETAQQLEGLGIDIGVTKLPYFADKAKSIEDSGLYPDSTQQVHLLGYDTLTRLLATKYYPPTHTLQPLHPFLEKHRLLVTYRADDDWGTRDEQDEYLKDIEDGKRDGDAAKREWVSEGRIRMVEERKEGEAIISSTRVREAAKKGDSEALEKLVTKGVGDWVLEESLYSDD</sequence>
<dbReference type="GO" id="GO:0005737">
    <property type="term" value="C:cytoplasm"/>
    <property type="evidence" value="ECO:0007669"/>
    <property type="project" value="TreeGrafter"/>
</dbReference>
<dbReference type="Gene3D" id="3.40.50.620">
    <property type="entry name" value="HUPs"/>
    <property type="match status" value="1"/>
</dbReference>
<keyword evidence="4" id="KW-0548">Nucleotidyltransferase</keyword>
<dbReference type="PANTHER" id="PTHR31285">
    <property type="entry name" value="NICOTINAMIDE MONONUCLEOTIDE ADENYLYLTRANSFERASE"/>
    <property type="match status" value="1"/>
</dbReference>
<dbReference type="GO" id="GO:0000309">
    <property type="term" value="F:nicotinamide-nucleotide adenylyltransferase activity"/>
    <property type="evidence" value="ECO:0007669"/>
    <property type="project" value="UniProtKB-EC"/>
</dbReference>
<comment type="pathway">
    <text evidence="1">Cofactor biosynthesis; NAD(+) biosynthesis.</text>
</comment>
<dbReference type="STRING" id="1149755.A0A2J6RZU8"/>
<comment type="catalytic activity">
    <reaction evidence="8">
        <text>beta-nicotinamide D-ribonucleotide + ATP + H(+) = diphosphate + NAD(+)</text>
        <dbReference type="Rhea" id="RHEA:21360"/>
        <dbReference type="ChEBI" id="CHEBI:14649"/>
        <dbReference type="ChEBI" id="CHEBI:15378"/>
        <dbReference type="ChEBI" id="CHEBI:30616"/>
        <dbReference type="ChEBI" id="CHEBI:33019"/>
        <dbReference type="ChEBI" id="CHEBI:57540"/>
        <dbReference type="EC" id="2.7.7.1"/>
    </reaction>
</comment>
<accession>A0A2J6RZU8</accession>
<keyword evidence="3 9" id="KW-0808">Transferase</keyword>
<evidence type="ECO:0000256" key="6">
    <source>
        <dbReference type="ARBA" id="ARBA00022840"/>
    </source>
</evidence>
<organism evidence="9 10">
    <name type="scientific">Hyaloscypha variabilis (strain UAMH 11265 / GT02V1 / F)</name>
    <name type="common">Meliniomyces variabilis</name>
    <dbReference type="NCBI Taxonomy" id="1149755"/>
    <lineage>
        <taxon>Eukaryota</taxon>
        <taxon>Fungi</taxon>
        <taxon>Dikarya</taxon>
        <taxon>Ascomycota</taxon>
        <taxon>Pezizomycotina</taxon>
        <taxon>Leotiomycetes</taxon>
        <taxon>Helotiales</taxon>
        <taxon>Hyaloscyphaceae</taxon>
        <taxon>Hyaloscypha</taxon>
        <taxon>Hyaloscypha variabilis</taxon>
    </lineage>
</organism>
<dbReference type="GO" id="GO:0016887">
    <property type="term" value="F:ATP hydrolysis activity"/>
    <property type="evidence" value="ECO:0007669"/>
    <property type="project" value="TreeGrafter"/>
</dbReference>
<dbReference type="CDD" id="cd02165">
    <property type="entry name" value="NMNAT"/>
    <property type="match status" value="1"/>
</dbReference>
<keyword evidence="6" id="KW-0067">ATP-binding</keyword>
<keyword evidence="5" id="KW-0547">Nucleotide-binding</keyword>
<dbReference type="GO" id="GO:0009435">
    <property type="term" value="P:NAD+ biosynthetic process"/>
    <property type="evidence" value="ECO:0007669"/>
    <property type="project" value="UniProtKB-UniPathway"/>
</dbReference>
<dbReference type="UniPathway" id="UPA00253">
    <property type="reaction ID" value="UER00600"/>
</dbReference>
<dbReference type="PANTHER" id="PTHR31285:SF0">
    <property type="entry name" value="NICOTINAMIDE MONONUCLEOTIDE ADENYLYLTRANSFERASE"/>
    <property type="match status" value="1"/>
</dbReference>
<dbReference type="GO" id="GO:0005634">
    <property type="term" value="C:nucleus"/>
    <property type="evidence" value="ECO:0007669"/>
    <property type="project" value="TreeGrafter"/>
</dbReference>
<dbReference type="EMBL" id="KZ613941">
    <property type="protein sequence ID" value="PMD44038.1"/>
    <property type="molecule type" value="Genomic_DNA"/>
</dbReference>
<dbReference type="AlphaFoldDB" id="A0A2J6RZU8"/>
<dbReference type="SUPFAM" id="SSF52374">
    <property type="entry name" value="Nucleotidylyl transferase"/>
    <property type="match status" value="1"/>
</dbReference>
<dbReference type="GO" id="GO:0005524">
    <property type="term" value="F:ATP binding"/>
    <property type="evidence" value="ECO:0007669"/>
    <property type="project" value="UniProtKB-KW"/>
</dbReference>
<keyword evidence="10" id="KW-1185">Reference proteome</keyword>
<evidence type="ECO:0000256" key="1">
    <source>
        <dbReference type="ARBA" id="ARBA00004790"/>
    </source>
</evidence>
<evidence type="ECO:0000256" key="4">
    <source>
        <dbReference type="ARBA" id="ARBA00022695"/>
    </source>
</evidence>
<reference evidence="9 10" key="1">
    <citation type="submission" date="2016-04" db="EMBL/GenBank/DDBJ databases">
        <title>A degradative enzymes factory behind the ericoid mycorrhizal symbiosis.</title>
        <authorList>
            <consortium name="DOE Joint Genome Institute"/>
            <person name="Martino E."/>
            <person name="Morin E."/>
            <person name="Grelet G."/>
            <person name="Kuo A."/>
            <person name="Kohler A."/>
            <person name="Daghino S."/>
            <person name="Barry K."/>
            <person name="Choi C."/>
            <person name="Cichocki N."/>
            <person name="Clum A."/>
            <person name="Copeland A."/>
            <person name="Hainaut M."/>
            <person name="Haridas S."/>
            <person name="Labutti K."/>
            <person name="Lindquist E."/>
            <person name="Lipzen A."/>
            <person name="Khouja H.-R."/>
            <person name="Murat C."/>
            <person name="Ohm R."/>
            <person name="Olson A."/>
            <person name="Spatafora J."/>
            <person name="Veneault-Fourrey C."/>
            <person name="Henrissat B."/>
            <person name="Grigoriev I."/>
            <person name="Martin F."/>
            <person name="Perotto S."/>
        </authorList>
    </citation>
    <scope>NUCLEOTIDE SEQUENCE [LARGE SCALE GENOMIC DNA]</scope>
    <source>
        <strain evidence="9 10">F</strain>
    </source>
</reference>
<keyword evidence="2" id="KW-0662">Pyridine nucleotide biosynthesis</keyword>
<evidence type="ECO:0000313" key="9">
    <source>
        <dbReference type="EMBL" id="PMD44038.1"/>
    </source>
</evidence>